<comment type="similarity">
    <text evidence="1">Belongs to the peptidase S9C family.</text>
</comment>
<organism evidence="8 9">
    <name type="scientific">Bowmanella pacifica</name>
    <dbReference type="NCBI Taxonomy" id="502051"/>
    <lineage>
        <taxon>Bacteria</taxon>
        <taxon>Pseudomonadati</taxon>
        <taxon>Pseudomonadota</taxon>
        <taxon>Gammaproteobacteria</taxon>
        <taxon>Alteromonadales</taxon>
        <taxon>Alteromonadaceae</taxon>
        <taxon>Bowmanella</taxon>
    </lineage>
</organism>
<dbReference type="InterPro" id="IPR011659">
    <property type="entry name" value="WD40"/>
</dbReference>
<accession>A0A917Z1K4</accession>
<dbReference type="Pfam" id="PF00930">
    <property type="entry name" value="DPPIV_N"/>
    <property type="match status" value="1"/>
</dbReference>
<dbReference type="Pfam" id="PF00326">
    <property type="entry name" value="Peptidase_S9"/>
    <property type="match status" value="1"/>
</dbReference>
<dbReference type="InterPro" id="IPR011042">
    <property type="entry name" value="6-blade_b-propeller_TolB-like"/>
</dbReference>
<sequence>MNAYKSLALSLLLGTSAAQAEPQSTLLPSDIFSLEYASGVTAGAESGNVFFIRNYMDIYQDKKLGNIWQVDKQGQMLPVTSGAHQDYGLALSPDKKRLAYISTQSGKPQIHLHWLDKNIGAQQSHLTSAPSGLTWSPDGSMLAFKMFVKAKVAPPVSLSGMPQGAKWAEPAVFIDDVIYRNDGAGYAEPGYVQLFVMDAQGGSPRQLTFGNFNHSGGLSWSKDGKFLYFSANLHEDFRMAPLNTEIYQVELASTKIDAITERNGPDNHPAVSPDGKYLAYLGYDDKRTNYENNQLYLLELSSGESRSVSADLDRSISDFKWDAKGRGLYIQYDDQGKTLLAFQGLKGKRQVLTDSLGGQSYGRPYTGAEFDVSDDGSLAFTYSRSDRPADIAVLRKGEPRVLTRLNDDALGHKTLGKVEEIWYKSQADGLDIQGWIVYPPGFDASKKYPLLLEIHGGPTTAYGPHFSAEVQLFAAAGYVVLYTNPRGSSSYGQEFAQTIHHNYPSQDYDDLMSGVDVLIDKGFIDAEQMFVTGGSGGGVLTAWIVGHTDRFKAAVVAKPVINWFSFVLTSDFYPFFSQYWFAKKPWEDPEHYLKRSPISYVGNVTTPTMLLTGEADYRTPMSETEQYYQALKLQGVDTAMVRIPDAPHGIYKRPSNLMAKVEYILWWFEKYRGKQEPSAQ</sequence>
<protein>
    <submittedName>
        <fullName evidence="8">Acyl-peptide hydrolase</fullName>
    </submittedName>
</protein>
<dbReference type="SUPFAM" id="SSF53474">
    <property type="entry name" value="alpha/beta-Hydrolases"/>
    <property type="match status" value="1"/>
</dbReference>
<gene>
    <name evidence="8" type="ORF">GCM10010982_23910</name>
</gene>
<evidence type="ECO:0000256" key="1">
    <source>
        <dbReference type="ARBA" id="ARBA00010040"/>
    </source>
</evidence>
<keyword evidence="2" id="KW-0645">Protease</keyword>
<dbReference type="SUPFAM" id="SSF82171">
    <property type="entry name" value="DPP6 N-terminal domain-like"/>
    <property type="match status" value="1"/>
</dbReference>
<name>A0A917Z1K4_9ALTE</name>
<feature type="chain" id="PRO_5036815230" evidence="5">
    <location>
        <begin position="21"/>
        <end position="680"/>
    </location>
</feature>
<keyword evidence="5" id="KW-0732">Signal</keyword>
<dbReference type="Pfam" id="PF07676">
    <property type="entry name" value="PD40"/>
    <property type="match status" value="1"/>
</dbReference>
<feature type="signal peptide" evidence="5">
    <location>
        <begin position="1"/>
        <end position="20"/>
    </location>
</feature>
<dbReference type="PANTHER" id="PTHR42776">
    <property type="entry name" value="SERINE PEPTIDASE S9 FAMILY MEMBER"/>
    <property type="match status" value="1"/>
</dbReference>
<dbReference type="RefSeq" id="WP_188695189.1">
    <property type="nucleotide sequence ID" value="NZ_BMLS01000003.1"/>
</dbReference>
<feature type="domain" description="Dipeptidylpeptidase IV N-terminal" evidence="7">
    <location>
        <begin position="188"/>
        <end position="279"/>
    </location>
</feature>
<evidence type="ECO:0000259" key="6">
    <source>
        <dbReference type="Pfam" id="PF00326"/>
    </source>
</evidence>
<evidence type="ECO:0000313" key="8">
    <source>
        <dbReference type="EMBL" id="GGO70427.1"/>
    </source>
</evidence>
<dbReference type="AlphaFoldDB" id="A0A917Z1K4"/>
<dbReference type="InterPro" id="IPR029058">
    <property type="entry name" value="AB_hydrolase_fold"/>
</dbReference>
<reference evidence="8" key="2">
    <citation type="submission" date="2020-09" db="EMBL/GenBank/DDBJ databases">
        <authorList>
            <person name="Sun Q."/>
            <person name="Zhou Y."/>
        </authorList>
    </citation>
    <scope>NUCLEOTIDE SEQUENCE</scope>
    <source>
        <strain evidence="8">CGMCC 1.7086</strain>
    </source>
</reference>
<dbReference type="GO" id="GO:0004252">
    <property type="term" value="F:serine-type endopeptidase activity"/>
    <property type="evidence" value="ECO:0007669"/>
    <property type="project" value="TreeGrafter"/>
</dbReference>
<dbReference type="InterPro" id="IPR001375">
    <property type="entry name" value="Peptidase_S9_cat"/>
</dbReference>
<keyword evidence="3 8" id="KW-0378">Hydrolase</keyword>
<comment type="caution">
    <text evidence="8">The sequence shown here is derived from an EMBL/GenBank/DDBJ whole genome shotgun (WGS) entry which is preliminary data.</text>
</comment>
<dbReference type="EMBL" id="BMLS01000003">
    <property type="protein sequence ID" value="GGO70427.1"/>
    <property type="molecule type" value="Genomic_DNA"/>
</dbReference>
<dbReference type="Proteomes" id="UP000606935">
    <property type="component" value="Unassembled WGS sequence"/>
</dbReference>
<keyword evidence="4" id="KW-0720">Serine protease</keyword>
<dbReference type="GO" id="GO:0006508">
    <property type="term" value="P:proteolysis"/>
    <property type="evidence" value="ECO:0007669"/>
    <property type="project" value="UniProtKB-KW"/>
</dbReference>
<proteinExistence type="inferred from homology"/>
<evidence type="ECO:0000256" key="2">
    <source>
        <dbReference type="ARBA" id="ARBA00022670"/>
    </source>
</evidence>
<dbReference type="Gene3D" id="3.40.50.1820">
    <property type="entry name" value="alpha/beta hydrolase"/>
    <property type="match status" value="1"/>
</dbReference>
<dbReference type="PANTHER" id="PTHR42776:SF27">
    <property type="entry name" value="DIPEPTIDYL PEPTIDASE FAMILY MEMBER 6"/>
    <property type="match status" value="1"/>
</dbReference>
<evidence type="ECO:0000256" key="3">
    <source>
        <dbReference type="ARBA" id="ARBA00022801"/>
    </source>
</evidence>
<evidence type="ECO:0000313" key="9">
    <source>
        <dbReference type="Proteomes" id="UP000606935"/>
    </source>
</evidence>
<dbReference type="InterPro" id="IPR002469">
    <property type="entry name" value="Peptidase_S9B_N"/>
</dbReference>
<dbReference type="Gene3D" id="2.120.10.30">
    <property type="entry name" value="TolB, C-terminal domain"/>
    <property type="match status" value="2"/>
</dbReference>
<evidence type="ECO:0000256" key="4">
    <source>
        <dbReference type="ARBA" id="ARBA00022825"/>
    </source>
</evidence>
<reference evidence="8" key="1">
    <citation type="journal article" date="2014" name="Int. J. Syst. Evol. Microbiol.">
        <title>Complete genome sequence of Corynebacterium casei LMG S-19264T (=DSM 44701T), isolated from a smear-ripened cheese.</title>
        <authorList>
            <consortium name="US DOE Joint Genome Institute (JGI-PGF)"/>
            <person name="Walter F."/>
            <person name="Albersmeier A."/>
            <person name="Kalinowski J."/>
            <person name="Ruckert C."/>
        </authorList>
    </citation>
    <scope>NUCLEOTIDE SEQUENCE</scope>
    <source>
        <strain evidence="8">CGMCC 1.7086</strain>
    </source>
</reference>
<feature type="domain" description="Peptidase S9 prolyl oligopeptidase catalytic" evidence="6">
    <location>
        <begin position="464"/>
        <end position="674"/>
    </location>
</feature>
<keyword evidence="9" id="KW-1185">Reference proteome</keyword>
<evidence type="ECO:0000259" key="7">
    <source>
        <dbReference type="Pfam" id="PF00930"/>
    </source>
</evidence>
<evidence type="ECO:0000256" key="5">
    <source>
        <dbReference type="SAM" id="SignalP"/>
    </source>
</evidence>
<dbReference type="FunFam" id="3.40.50.1820:FF:000028">
    <property type="entry name" value="S9 family peptidase"/>
    <property type="match status" value="1"/>
</dbReference>